<dbReference type="AlphaFoldDB" id="Q0YT08"/>
<evidence type="ECO:0000259" key="2">
    <source>
        <dbReference type="PROSITE" id="PS50848"/>
    </source>
</evidence>
<dbReference type="SUPFAM" id="SSF55961">
    <property type="entry name" value="Bet v1-like"/>
    <property type="match status" value="1"/>
</dbReference>
<comment type="caution">
    <text evidence="3">The sequence shown here is derived from an EMBL/GenBank/DDBJ whole genome shotgun (WGS) entry which is preliminary data.</text>
</comment>
<dbReference type="PANTHER" id="PTHR19308">
    <property type="entry name" value="PHOSPHATIDYLCHOLINE TRANSFER PROTEIN"/>
    <property type="match status" value="1"/>
</dbReference>
<dbReference type="OrthoDB" id="5734556at2"/>
<dbReference type="RefSeq" id="WP_006365883.1">
    <property type="nucleotide sequence ID" value="NZ_AASE01000004.1"/>
</dbReference>
<dbReference type="GO" id="GO:0005737">
    <property type="term" value="C:cytoplasm"/>
    <property type="evidence" value="ECO:0007669"/>
    <property type="project" value="UniProtKB-ARBA"/>
</dbReference>
<gene>
    <name evidence="3" type="ORF">CferDRAFT_1383</name>
</gene>
<feature type="domain" description="START" evidence="2">
    <location>
        <begin position="38"/>
        <end position="198"/>
    </location>
</feature>
<dbReference type="InterPro" id="IPR023393">
    <property type="entry name" value="START-like_dom_sf"/>
</dbReference>
<dbReference type="InterPro" id="IPR028347">
    <property type="entry name" value="START_dom_prot"/>
</dbReference>
<reference evidence="3 4" key="2">
    <citation type="submission" date="2006-07" db="EMBL/GenBank/DDBJ databases">
        <title>Sequencing of the draft genome and assembly of Chlorobium ferroxidans DSM 13031.</title>
        <authorList>
            <consortium name="US DOE Joint Genome Institute (JGI-PGF)"/>
            <person name="Copeland A."/>
            <person name="Lucas S."/>
            <person name="Lapidus A."/>
            <person name="Barry K."/>
            <person name="Glavina del Rio T."/>
            <person name="Dalin E."/>
            <person name="Tice H."/>
            <person name="Bruce D."/>
            <person name="Pitluck S."/>
            <person name="Richardson P."/>
        </authorList>
    </citation>
    <scope>NUCLEOTIDE SEQUENCE [LARGE SCALE GENOMIC DNA]</scope>
    <source>
        <strain evidence="3 4">DSM 13031</strain>
    </source>
</reference>
<dbReference type="Gene3D" id="3.30.530.20">
    <property type="match status" value="1"/>
</dbReference>
<dbReference type="PANTHER" id="PTHR19308:SF14">
    <property type="entry name" value="START DOMAIN-CONTAINING PROTEIN"/>
    <property type="match status" value="1"/>
</dbReference>
<evidence type="ECO:0000313" key="3">
    <source>
        <dbReference type="EMBL" id="EAT59456.1"/>
    </source>
</evidence>
<evidence type="ECO:0000256" key="1">
    <source>
        <dbReference type="ARBA" id="ARBA00008918"/>
    </source>
</evidence>
<comment type="similarity">
    <text evidence="1">Belongs to the ribosome association toxin RatA family.</text>
</comment>
<organism evidence="3 4">
    <name type="scientific">Chlorobium ferrooxidans DSM 13031</name>
    <dbReference type="NCBI Taxonomy" id="377431"/>
    <lineage>
        <taxon>Bacteria</taxon>
        <taxon>Pseudomonadati</taxon>
        <taxon>Chlorobiota</taxon>
        <taxon>Chlorobiia</taxon>
        <taxon>Chlorobiales</taxon>
        <taxon>Chlorobiaceae</taxon>
        <taxon>Chlorobium/Pelodictyon group</taxon>
        <taxon>Chlorobium</taxon>
    </lineage>
</organism>
<dbReference type="PROSITE" id="PS50848">
    <property type="entry name" value="START"/>
    <property type="match status" value="1"/>
</dbReference>
<dbReference type="InterPro" id="IPR005031">
    <property type="entry name" value="COQ10_START"/>
</dbReference>
<dbReference type="EMBL" id="AASE01000004">
    <property type="protein sequence ID" value="EAT59456.1"/>
    <property type="molecule type" value="Genomic_DNA"/>
</dbReference>
<proteinExistence type="inferred from homology"/>
<dbReference type="InterPro" id="IPR002913">
    <property type="entry name" value="START_lipid-bd_dom"/>
</dbReference>
<dbReference type="Pfam" id="PF03364">
    <property type="entry name" value="Polyketide_cyc"/>
    <property type="match status" value="1"/>
</dbReference>
<dbReference type="GO" id="GO:0008289">
    <property type="term" value="F:lipid binding"/>
    <property type="evidence" value="ECO:0007669"/>
    <property type="project" value="InterPro"/>
</dbReference>
<accession>Q0YT08</accession>
<sequence length="223" mass="25571">MSLIEKIQSETCTLRLKNDWLKIFTCPVPSSDFLSFVGIATIDAPQHAVLSLLFDIEAATEWVWKTKEMRLLQELSADNGEKDNGRVVYQLVSAPWPVSDREIITRSQGYMDPDTSEVFIKLECLPDFLPKNDKYVRVPHLEGAWNIIPLSANQCRVVFRLHIEPGGEIPSWLANIAVIDTPYHTMNNMREMVKKDKYRISVEAPFIKSAKDVIQNYQQFIAE</sequence>
<dbReference type="PIRSF" id="PIRSF039033">
    <property type="entry name" value="START_dom"/>
    <property type="match status" value="1"/>
</dbReference>
<reference evidence="3 4" key="1">
    <citation type="submission" date="2006-07" db="EMBL/GenBank/DDBJ databases">
        <title>Annotation of the draft genome assembly of Chlorobium ferroxidans DSM 13031.</title>
        <authorList>
            <consortium name="US DOE Joint Genome Institute (JGI-ORNL)"/>
            <person name="Larimer F."/>
            <person name="Land M."/>
            <person name="Hauser L."/>
        </authorList>
    </citation>
    <scope>NUCLEOTIDE SEQUENCE [LARGE SCALE GENOMIC DNA]</scope>
    <source>
        <strain evidence="3 4">DSM 13031</strain>
    </source>
</reference>
<protein>
    <submittedName>
        <fullName evidence="3">Cyclase/dehydrase</fullName>
    </submittedName>
</protein>
<name>Q0YT08_9CHLB</name>
<evidence type="ECO:0000313" key="4">
    <source>
        <dbReference type="Proteomes" id="UP000004162"/>
    </source>
</evidence>
<keyword evidence="4" id="KW-1185">Reference proteome</keyword>
<dbReference type="InterPro" id="IPR051213">
    <property type="entry name" value="START_lipid_transfer"/>
</dbReference>
<dbReference type="Proteomes" id="UP000004162">
    <property type="component" value="Unassembled WGS sequence"/>
</dbReference>